<evidence type="ECO:0000313" key="3">
    <source>
        <dbReference type="Proteomes" id="UP000765509"/>
    </source>
</evidence>
<accession>A0A9Q3L1V9</accession>
<organism evidence="2 3">
    <name type="scientific">Austropuccinia psidii MF-1</name>
    <dbReference type="NCBI Taxonomy" id="1389203"/>
    <lineage>
        <taxon>Eukaryota</taxon>
        <taxon>Fungi</taxon>
        <taxon>Dikarya</taxon>
        <taxon>Basidiomycota</taxon>
        <taxon>Pucciniomycotina</taxon>
        <taxon>Pucciniomycetes</taxon>
        <taxon>Pucciniales</taxon>
        <taxon>Sphaerophragmiaceae</taxon>
        <taxon>Austropuccinia</taxon>
    </lineage>
</organism>
<dbReference type="AlphaFoldDB" id="A0A9Q3L1V9"/>
<proteinExistence type="predicted"/>
<dbReference type="EMBL" id="AVOT02147079">
    <property type="protein sequence ID" value="MBW0592200.1"/>
    <property type="molecule type" value="Genomic_DNA"/>
</dbReference>
<gene>
    <name evidence="2" type="ORF">O181_131915</name>
</gene>
<protein>
    <submittedName>
        <fullName evidence="2">Uncharacterized protein</fullName>
    </submittedName>
</protein>
<feature type="compositionally biased region" description="Polar residues" evidence="1">
    <location>
        <begin position="1"/>
        <end position="17"/>
    </location>
</feature>
<feature type="compositionally biased region" description="Polar residues" evidence="1">
    <location>
        <begin position="49"/>
        <end position="78"/>
    </location>
</feature>
<evidence type="ECO:0000313" key="2">
    <source>
        <dbReference type="EMBL" id="MBW0592200.1"/>
    </source>
</evidence>
<reference evidence="2" key="1">
    <citation type="submission" date="2021-03" db="EMBL/GenBank/DDBJ databases">
        <title>Draft genome sequence of rust myrtle Austropuccinia psidii MF-1, a brazilian biotype.</title>
        <authorList>
            <person name="Quecine M.C."/>
            <person name="Pachon D.M.R."/>
            <person name="Bonatelli M.L."/>
            <person name="Correr F.H."/>
            <person name="Franceschini L.M."/>
            <person name="Leite T.F."/>
            <person name="Margarido G.R.A."/>
            <person name="Almeida C.A."/>
            <person name="Ferrarezi J.A."/>
            <person name="Labate C.A."/>
        </authorList>
    </citation>
    <scope>NUCLEOTIDE SEQUENCE</scope>
    <source>
        <strain evidence="2">MF-1</strain>
    </source>
</reference>
<evidence type="ECO:0000256" key="1">
    <source>
        <dbReference type="SAM" id="MobiDB-lite"/>
    </source>
</evidence>
<feature type="compositionally biased region" description="Polar residues" evidence="1">
    <location>
        <begin position="28"/>
        <end position="40"/>
    </location>
</feature>
<sequence length="78" mass="8442">MPSTRSGASYNPSSSSKKGYRRDYGRIQSVTEGQGLVNDTQNDKLCLSESDNTVLTSNRADTTTRSLSGHIQSQTEGL</sequence>
<keyword evidence="3" id="KW-1185">Reference proteome</keyword>
<name>A0A9Q3L1V9_9BASI</name>
<comment type="caution">
    <text evidence="2">The sequence shown here is derived from an EMBL/GenBank/DDBJ whole genome shotgun (WGS) entry which is preliminary data.</text>
</comment>
<dbReference type="Proteomes" id="UP000765509">
    <property type="component" value="Unassembled WGS sequence"/>
</dbReference>
<feature type="region of interest" description="Disordered" evidence="1">
    <location>
        <begin position="1"/>
        <end position="78"/>
    </location>
</feature>